<protein>
    <recommendedName>
        <fullName evidence="5">C3H1-type domain-containing protein</fullName>
    </recommendedName>
</protein>
<keyword evidence="2 4" id="KW-0863">Zinc-finger</keyword>
<evidence type="ECO:0000256" key="2">
    <source>
        <dbReference type="ARBA" id="ARBA00022771"/>
    </source>
</evidence>
<dbReference type="AlphaFoldDB" id="A0A178VFU6"/>
<evidence type="ECO:0000256" key="3">
    <source>
        <dbReference type="ARBA" id="ARBA00022833"/>
    </source>
</evidence>
<reference evidence="7" key="1">
    <citation type="journal article" date="2016" name="Proc. Natl. Acad. Sci. U.S.A.">
        <title>Chromosome-level assembly of Arabidopsis thaliana Ler reveals the extent of translocation and inversion polymorphisms.</title>
        <authorList>
            <person name="Zapata L."/>
            <person name="Ding J."/>
            <person name="Willing E.M."/>
            <person name="Hartwig B."/>
            <person name="Bezdan D."/>
            <person name="Jiao W.B."/>
            <person name="Patel V."/>
            <person name="Velikkakam James G."/>
            <person name="Koornneef M."/>
            <person name="Ossowski S."/>
            <person name="Schneeberger K."/>
        </authorList>
    </citation>
    <scope>NUCLEOTIDE SEQUENCE [LARGE SCALE GENOMIC DNA]</scope>
    <source>
        <strain evidence="7">cv. Landsberg erecta</strain>
    </source>
</reference>
<feature type="domain" description="C3H1-type" evidence="5">
    <location>
        <begin position="6"/>
        <end position="33"/>
    </location>
</feature>
<gene>
    <name evidence="6" type="ordered locus">AXX17_At3g23410</name>
</gene>
<comment type="caution">
    <text evidence="6">The sequence shown here is derived from an EMBL/GenBank/DDBJ whole genome shotgun (WGS) entry which is preliminary data.</text>
</comment>
<dbReference type="SUPFAM" id="SSF90229">
    <property type="entry name" value="CCCH zinc finger"/>
    <property type="match status" value="1"/>
</dbReference>
<evidence type="ECO:0000256" key="4">
    <source>
        <dbReference type="PROSITE-ProRule" id="PRU00723"/>
    </source>
</evidence>
<evidence type="ECO:0000256" key="1">
    <source>
        <dbReference type="ARBA" id="ARBA00022723"/>
    </source>
</evidence>
<name>A0A178VFU6_ARATH</name>
<organism evidence="6 7">
    <name type="scientific">Arabidopsis thaliana</name>
    <name type="common">Mouse-ear cress</name>
    <dbReference type="NCBI Taxonomy" id="3702"/>
    <lineage>
        <taxon>Eukaryota</taxon>
        <taxon>Viridiplantae</taxon>
        <taxon>Streptophyta</taxon>
        <taxon>Embryophyta</taxon>
        <taxon>Tracheophyta</taxon>
        <taxon>Spermatophyta</taxon>
        <taxon>Magnoliopsida</taxon>
        <taxon>eudicotyledons</taxon>
        <taxon>Gunneridae</taxon>
        <taxon>Pentapetalae</taxon>
        <taxon>rosids</taxon>
        <taxon>malvids</taxon>
        <taxon>Brassicales</taxon>
        <taxon>Brassicaceae</taxon>
        <taxon>Camelineae</taxon>
        <taxon>Arabidopsis</taxon>
    </lineage>
</organism>
<keyword evidence="3 4" id="KW-0862">Zinc</keyword>
<evidence type="ECO:0000313" key="6">
    <source>
        <dbReference type="EMBL" id="OAP04235.1"/>
    </source>
</evidence>
<evidence type="ECO:0000313" key="7">
    <source>
        <dbReference type="Proteomes" id="UP000078284"/>
    </source>
</evidence>
<keyword evidence="1 4" id="KW-0479">Metal-binding</keyword>
<proteinExistence type="predicted"/>
<dbReference type="ExpressionAtlas" id="A0A178VFU6">
    <property type="expression patterns" value="baseline and differential"/>
</dbReference>
<dbReference type="EMBL" id="LUHQ01000003">
    <property type="protein sequence ID" value="OAP04235.1"/>
    <property type="molecule type" value="Genomic_DNA"/>
</dbReference>
<sequence length="53" mass="5872">MSGSSMYKTKLCILFNKTGDCSRPNCTFAHGNAELRRPGESSFTGNVFVYAFE</sequence>
<dbReference type="InterPro" id="IPR000571">
    <property type="entry name" value="Znf_CCCH"/>
</dbReference>
<dbReference type="InterPro" id="IPR045868">
    <property type="entry name" value="Znf_C3H13/40"/>
</dbReference>
<feature type="zinc finger region" description="C3H1-type" evidence="4">
    <location>
        <begin position="6"/>
        <end position="33"/>
    </location>
</feature>
<dbReference type="PANTHER" id="PTHR38160:SF1">
    <property type="entry name" value="ZINC FINGER CCCH DOMAIN-CONTAINING PROTEIN 40"/>
    <property type="match status" value="1"/>
</dbReference>
<dbReference type="PROSITE" id="PS50103">
    <property type="entry name" value="ZF_C3H1"/>
    <property type="match status" value="1"/>
</dbReference>
<dbReference type="Proteomes" id="UP000078284">
    <property type="component" value="Chromosome 3"/>
</dbReference>
<dbReference type="InterPro" id="IPR036855">
    <property type="entry name" value="Znf_CCCH_sf"/>
</dbReference>
<accession>A0A178VFU6</accession>
<dbReference type="Gene3D" id="4.10.1000.10">
    <property type="entry name" value="Zinc finger, CCCH-type"/>
    <property type="match status" value="1"/>
</dbReference>
<dbReference type="GO" id="GO:0008270">
    <property type="term" value="F:zinc ion binding"/>
    <property type="evidence" value="ECO:0007669"/>
    <property type="project" value="UniProtKB-KW"/>
</dbReference>
<dbReference type="PANTHER" id="PTHR38160">
    <property type="entry name" value="ZINC FINGER CCCH DOMAIN-CONTAINING PROTEIN 40"/>
    <property type="match status" value="1"/>
</dbReference>
<evidence type="ECO:0000259" key="5">
    <source>
        <dbReference type="PROSITE" id="PS50103"/>
    </source>
</evidence>
<dbReference type="Pfam" id="PF00642">
    <property type="entry name" value="zf-CCCH"/>
    <property type="match status" value="1"/>
</dbReference>